<protein>
    <submittedName>
        <fullName evidence="1">Uncharacterized protein</fullName>
    </submittedName>
</protein>
<evidence type="ECO:0000313" key="2">
    <source>
        <dbReference type="Proteomes" id="UP001054837"/>
    </source>
</evidence>
<dbReference type="Proteomes" id="UP001054837">
    <property type="component" value="Unassembled WGS sequence"/>
</dbReference>
<name>A0AAV4UCH6_9ARAC</name>
<proteinExistence type="predicted"/>
<accession>A0AAV4UCH6</accession>
<dbReference type="AlphaFoldDB" id="A0AAV4UCH6"/>
<dbReference type="EMBL" id="BPLQ01011083">
    <property type="protein sequence ID" value="GIY55453.1"/>
    <property type="molecule type" value="Genomic_DNA"/>
</dbReference>
<feature type="non-terminal residue" evidence="1">
    <location>
        <position position="19"/>
    </location>
</feature>
<comment type="caution">
    <text evidence="1">The sequence shown here is derived from an EMBL/GenBank/DDBJ whole genome shotgun (WGS) entry which is preliminary data.</text>
</comment>
<evidence type="ECO:0000313" key="1">
    <source>
        <dbReference type="EMBL" id="GIY55453.1"/>
    </source>
</evidence>
<organism evidence="1 2">
    <name type="scientific">Caerostris darwini</name>
    <dbReference type="NCBI Taxonomy" id="1538125"/>
    <lineage>
        <taxon>Eukaryota</taxon>
        <taxon>Metazoa</taxon>
        <taxon>Ecdysozoa</taxon>
        <taxon>Arthropoda</taxon>
        <taxon>Chelicerata</taxon>
        <taxon>Arachnida</taxon>
        <taxon>Araneae</taxon>
        <taxon>Araneomorphae</taxon>
        <taxon>Entelegynae</taxon>
        <taxon>Araneoidea</taxon>
        <taxon>Araneidae</taxon>
        <taxon>Caerostris</taxon>
    </lineage>
</organism>
<keyword evidence="2" id="KW-1185">Reference proteome</keyword>
<sequence>MDRPPTGRATFLIEAFSDA</sequence>
<reference evidence="1 2" key="1">
    <citation type="submission" date="2021-06" db="EMBL/GenBank/DDBJ databases">
        <title>Caerostris darwini draft genome.</title>
        <authorList>
            <person name="Kono N."/>
            <person name="Arakawa K."/>
        </authorList>
    </citation>
    <scope>NUCLEOTIDE SEQUENCE [LARGE SCALE GENOMIC DNA]</scope>
</reference>
<gene>
    <name evidence="1" type="ORF">CDAR_480131</name>
</gene>